<sequence>MHRTAPATDPAGPEPVVRRALHELRIESERRRRTVHDAPVALLAIPEGAASDPLVGLLAELRAVTTRFVVRLRADGAPPEQMLVRVKAMVRDALAAEGWRDPECMRELTDAVVGWSIDAYYDR</sequence>
<dbReference type="AlphaFoldDB" id="A0AA37QC18"/>
<dbReference type="EMBL" id="BRXS01000005">
    <property type="protein sequence ID" value="GLC26971.1"/>
    <property type="molecule type" value="Genomic_DNA"/>
</dbReference>
<organism evidence="1 2">
    <name type="scientific">Roseisolibacter agri</name>
    <dbReference type="NCBI Taxonomy" id="2014610"/>
    <lineage>
        <taxon>Bacteria</taxon>
        <taxon>Pseudomonadati</taxon>
        <taxon>Gemmatimonadota</taxon>
        <taxon>Gemmatimonadia</taxon>
        <taxon>Gemmatimonadales</taxon>
        <taxon>Gemmatimonadaceae</taxon>
        <taxon>Roseisolibacter</taxon>
    </lineage>
</organism>
<reference evidence="1" key="1">
    <citation type="submission" date="2022-08" db="EMBL/GenBank/DDBJ databases">
        <title>Draft genome sequencing of Roseisolibacter agri AW1220.</title>
        <authorList>
            <person name="Tobiishi Y."/>
            <person name="Tonouchi A."/>
        </authorList>
    </citation>
    <scope>NUCLEOTIDE SEQUENCE</scope>
    <source>
        <strain evidence="1">AW1220</strain>
    </source>
</reference>
<evidence type="ECO:0000313" key="2">
    <source>
        <dbReference type="Proteomes" id="UP001161325"/>
    </source>
</evidence>
<gene>
    <name evidence="1" type="ORF">rosag_34840</name>
</gene>
<dbReference type="RefSeq" id="WP_284351421.1">
    <property type="nucleotide sequence ID" value="NZ_BRXS01000005.1"/>
</dbReference>
<name>A0AA37QC18_9BACT</name>
<evidence type="ECO:0000313" key="1">
    <source>
        <dbReference type="EMBL" id="GLC26971.1"/>
    </source>
</evidence>
<proteinExistence type="predicted"/>
<comment type="caution">
    <text evidence="1">The sequence shown here is derived from an EMBL/GenBank/DDBJ whole genome shotgun (WGS) entry which is preliminary data.</text>
</comment>
<keyword evidence="2" id="KW-1185">Reference proteome</keyword>
<accession>A0AA37QC18</accession>
<protein>
    <submittedName>
        <fullName evidence="1">Uncharacterized protein</fullName>
    </submittedName>
</protein>
<dbReference type="Proteomes" id="UP001161325">
    <property type="component" value="Unassembled WGS sequence"/>
</dbReference>